<dbReference type="Gene3D" id="3.40.50.1820">
    <property type="entry name" value="alpha/beta hydrolase"/>
    <property type="match status" value="1"/>
</dbReference>
<dbReference type="STRING" id="264951.A0A443I556"/>
<keyword evidence="1" id="KW-0732">Signal</keyword>
<organism evidence="3 4">
    <name type="scientific">Byssochlamys spectabilis</name>
    <name type="common">Paecilomyces variotii</name>
    <dbReference type="NCBI Taxonomy" id="264951"/>
    <lineage>
        <taxon>Eukaryota</taxon>
        <taxon>Fungi</taxon>
        <taxon>Dikarya</taxon>
        <taxon>Ascomycota</taxon>
        <taxon>Pezizomycotina</taxon>
        <taxon>Eurotiomycetes</taxon>
        <taxon>Eurotiomycetidae</taxon>
        <taxon>Eurotiales</taxon>
        <taxon>Thermoascaceae</taxon>
        <taxon>Paecilomyces</taxon>
    </lineage>
</organism>
<dbReference type="Gene3D" id="1.20.1440.110">
    <property type="entry name" value="acylaminoacyl peptidase"/>
    <property type="match status" value="1"/>
</dbReference>
<name>A0A443I556_BYSSP</name>
<comment type="caution">
    <text evidence="3">The sequence shown here is derived from an EMBL/GenBank/DDBJ whole genome shotgun (WGS) entry which is preliminary data.</text>
</comment>
<evidence type="ECO:0000259" key="2">
    <source>
        <dbReference type="Pfam" id="PF02129"/>
    </source>
</evidence>
<feature type="signal peptide" evidence="1">
    <location>
        <begin position="1"/>
        <end position="20"/>
    </location>
</feature>
<dbReference type="AlphaFoldDB" id="A0A443I556"/>
<reference evidence="3 4" key="1">
    <citation type="journal article" date="2018" name="Front. Microbiol.">
        <title>Genomic and genetic insights into a cosmopolitan fungus, Paecilomyces variotii (Eurotiales).</title>
        <authorList>
            <person name="Urquhart A.S."/>
            <person name="Mondo S.J."/>
            <person name="Makela M.R."/>
            <person name="Hane J.K."/>
            <person name="Wiebenga A."/>
            <person name="He G."/>
            <person name="Mihaltcheva S."/>
            <person name="Pangilinan J."/>
            <person name="Lipzen A."/>
            <person name="Barry K."/>
            <person name="de Vries R.P."/>
            <person name="Grigoriev I.V."/>
            <person name="Idnurm A."/>
        </authorList>
    </citation>
    <scope>NUCLEOTIDE SEQUENCE [LARGE SCALE GENOMIC DNA]</scope>
    <source>
        <strain evidence="3 4">CBS 101075</strain>
    </source>
</reference>
<dbReference type="InterPro" id="IPR050261">
    <property type="entry name" value="FrsA_esterase"/>
</dbReference>
<feature type="domain" description="Xaa-Pro dipeptidyl-peptidase-like" evidence="2">
    <location>
        <begin position="178"/>
        <end position="416"/>
    </location>
</feature>
<evidence type="ECO:0000313" key="4">
    <source>
        <dbReference type="Proteomes" id="UP000283841"/>
    </source>
</evidence>
<proteinExistence type="predicted"/>
<dbReference type="PANTHER" id="PTHR22946:SF12">
    <property type="entry name" value="CONIDIAL PIGMENT BIOSYNTHESIS PROTEIN AYG1 (AFU_ORTHOLOGUE AFUA_2G17550)"/>
    <property type="match status" value="1"/>
</dbReference>
<evidence type="ECO:0000256" key="1">
    <source>
        <dbReference type="SAM" id="SignalP"/>
    </source>
</evidence>
<sequence>MRVINTLALLSAPLILPVLAQVSEDSSAMFPLSNNTEFSFVLESVLSLSNNQGAQIGEVLRAASQIVPGDFESWYKEFLFLGDSIHAKAIAINASRFPASARSAYFRSSTYYRYAPFFLHANASDPRINEMGALSVADFDKAAALLPQPAIKANLSASSPNVPNGHFSVPVRFFKGQSSNKRLPTIIVGTGYDGTQEDLFHETGVEILARGWNIITYEGPGQPTVLREQNLGFIPDWWNVVTPVVDYLATRSDVDMNRVALTGVSFGGQLAPLAASHEPRLSAVLSIDGLSDMYSVFESQFDPALLDLYNTGHYAEFDEALISTIHNTSMPTQLRWILAQSLFTFNTDSPSDWWRRLPAYAANETVLANIKFPAFIGKGEDDSTAPNQPEEMFKWLGSRGAFNLFRTDLGAGEHCQLGAEAQLAQVTLDWLADVWDNVKLPANLTSGTY</sequence>
<protein>
    <submittedName>
        <fullName evidence="3">Alpha/Beta hydrolase protein</fullName>
    </submittedName>
</protein>
<accession>A0A443I556</accession>
<keyword evidence="4" id="KW-1185">Reference proteome</keyword>
<dbReference type="EMBL" id="RCNU01000001">
    <property type="protein sequence ID" value="RWQ99223.1"/>
    <property type="molecule type" value="Genomic_DNA"/>
</dbReference>
<dbReference type="GeneID" id="39601035"/>
<dbReference type="PANTHER" id="PTHR22946">
    <property type="entry name" value="DIENELACTONE HYDROLASE DOMAIN-CONTAINING PROTEIN-RELATED"/>
    <property type="match status" value="1"/>
</dbReference>
<dbReference type="Proteomes" id="UP000283841">
    <property type="component" value="Unassembled WGS sequence"/>
</dbReference>
<feature type="chain" id="PRO_5019015293" evidence="1">
    <location>
        <begin position="21"/>
        <end position="449"/>
    </location>
</feature>
<dbReference type="SUPFAM" id="SSF53474">
    <property type="entry name" value="alpha/beta-Hydrolases"/>
    <property type="match status" value="1"/>
</dbReference>
<dbReference type="InterPro" id="IPR000383">
    <property type="entry name" value="Xaa-Pro-like_dom"/>
</dbReference>
<dbReference type="VEuPathDB" id="FungiDB:C8Q69DRAFT_484205"/>
<dbReference type="RefSeq" id="XP_028488868.1">
    <property type="nucleotide sequence ID" value="XM_028631758.1"/>
</dbReference>
<gene>
    <name evidence="3" type="ORF">C8Q69DRAFT_484205</name>
</gene>
<dbReference type="InterPro" id="IPR029058">
    <property type="entry name" value="AB_hydrolase_fold"/>
</dbReference>
<dbReference type="GO" id="GO:0016787">
    <property type="term" value="F:hydrolase activity"/>
    <property type="evidence" value="ECO:0007669"/>
    <property type="project" value="UniProtKB-KW"/>
</dbReference>
<dbReference type="Pfam" id="PF02129">
    <property type="entry name" value="Peptidase_S15"/>
    <property type="match status" value="1"/>
</dbReference>
<evidence type="ECO:0000313" key="3">
    <source>
        <dbReference type="EMBL" id="RWQ99223.1"/>
    </source>
</evidence>
<keyword evidence="3" id="KW-0378">Hydrolase</keyword>